<name>A0A1I0C6Y9_9FIRM</name>
<evidence type="ECO:0000256" key="1">
    <source>
        <dbReference type="SAM" id="Phobius"/>
    </source>
</evidence>
<keyword evidence="1" id="KW-0812">Transmembrane</keyword>
<gene>
    <name evidence="2" type="ORF">SAMN04489758_102102</name>
</gene>
<keyword evidence="1" id="KW-1133">Transmembrane helix</keyword>
<evidence type="ECO:0000313" key="2">
    <source>
        <dbReference type="EMBL" id="SET14960.1"/>
    </source>
</evidence>
<protein>
    <submittedName>
        <fullName evidence="2">Uncharacterized protein</fullName>
    </submittedName>
</protein>
<dbReference type="AlphaFoldDB" id="A0A1I0C6Y9"/>
<organism evidence="2 3">
    <name type="scientific">Thomasclavelia cocleata</name>
    <dbReference type="NCBI Taxonomy" id="69824"/>
    <lineage>
        <taxon>Bacteria</taxon>
        <taxon>Bacillati</taxon>
        <taxon>Bacillota</taxon>
        <taxon>Erysipelotrichia</taxon>
        <taxon>Erysipelotrichales</taxon>
        <taxon>Coprobacillaceae</taxon>
        <taxon>Thomasclavelia</taxon>
    </lineage>
</organism>
<proteinExistence type="predicted"/>
<keyword evidence="3" id="KW-1185">Reference proteome</keyword>
<keyword evidence="1" id="KW-0472">Membrane</keyword>
<evidence type="ECO:0000313" key="3">
    <source>
        <dbReference type="Proteomes" id="UP000198558"/>
    </source>
</evidence>
<dbReference type="Proteomes" id="UP000198558">
    <property type="component" value="Unassembled WGS sequence"/>
</dbReference>
<reference evidence="3" key="1">
    <citation type="submission" date="2016-10" db="EMBL/GenBank/DDBJ databases">
        <authorList>
            <person name="Varghese N."/>
            <person name="Submissions S."/>
        </authorList>
    </citation>
    <scope>NUCLEOTIDE SEQUENCE [LARGE SCALE GENOMIC DNA]</scope>
    <source>
        <strain evidence="3">DSM 1551</strain>
    </source>
</reference>
<accession>A0A1I0C6Y9</accession>
<dbReference type="GeneID" id="78287408"/>
<feature type="transmembrane region" description="Helical" evidence="1">
    <location>
        <begin position="6"/>
        <end position="27"/>
    </location>
</feature>
<dbReference type="RefSeq" id="WP_092351921.1">
    <property type="nucleotide sequence ID" value="NZ_FOIN01000002.1"/>
</dbReference>
<sequence>MEFKTINKKVIIGALAILLIVVFIFLGRSSVNNLKFKNIVKVNDLYYERTSDAVSLDELGTELGQVKLTTPKTNGKYEFVNCEASKLEVGTKIYKLENEDFIAVEIHSSDTIYQKYKIISPNDIIEK</sequence>
<dbReference type="EMBL" id="FOIN01000002">
    <property type="protein sequence ID" value="SET14960.1"/>
    <property type="molecule type" value="Genomic_DNA"/>
</dbReference>